<accession>Q6JJ51</accession>
<dbReference type="Pfam" id="PF04607">
    <property type="entry name" value="RelA_SpoT"/>
    <property type="match status" value="1"/>
</dbReference>
<evidence type="ECO:0000313" key="2">
    <source>
        <dbReference type="EMBL" id="AAS79581.1"/>
    </source>
</evidence>
<dbReference type="PANTHER" id="PTHR21262">
    <property type="entry name" value="GUANOSINE-3',5'-BIS DIPHOSPHATE 3'-PYROPHOSPHOHYDROLASE"/>
    <property type="match status" value="1"/>
</dbReference>
<dbReference type="EMBL" id="AH013750">
    <property type="protein sequence ID" value="AAS79581.1"/>
    <property type="molecule type" value="Genomic_DNA"/>
</dbReference>
<dbReference type="SUPFAM" id="SSF81301">
    <property type="entry name" value="Nucleotidyltransferase"/>
    <property type="match status" value="1"/>
</dbReference>
<sequence length="217" mass="25116">MSIQVQSLYSIYNKKREKLNIDEIHDIRGLRFKALRVIHQLWHEVPGRFKDYIMHPKFNGYQSLHIIFIGGGMVPLEVQIRTKEMHLQTEYVALLLIGDTRKMLVQEFATIPDKSLTDYRVEIQPKHLVLKWHVVATLRWEVMSSSLSGGDLEIDSLCFNRLRKSIDEHYYYNDCSFRGGWKGIGGKTGRSSRVSFSKDGKEGIQAVRGLSTRVFSV</sequence>
<dbReference type="Gene3D" id="3.30.460.10">
    <property type="entry name" value="Beta Polymerase, domain 2"/>
    <property type="match status" value="1"/>
</dbReference>
<reference evidence="2" key="1">
    <citation type="journal article" date="2004" name="Breed. Sci.">
        <title>Molecular Characterization of a 313-kb Genomic Region Containing the Self-incompatibility Locus of Ipomoea trifida, a Diploid Relative of Sweet Potato.</title>
        <authorList>
            <person name="Tomita R.N."/>
            <person name="Suzuki G."/>
            <person name="Yoshida K."/>
            <person name="Yano Y."/>
            <person name="Tsuchiya T."/>
            <person name="Kakeda K."/>
            <person name="Mukai Y."/>
            <person name="Kowyama Y."/>
        </authorList>
    </citation>
    <scope>NUCLEOTIDE SEQUENCE</scope>
</reference>
<name>Q6JJ51_IPOTF</name>
<dbReference type="GO" id="GO:0015969">
    <property type="term" value="P:guanosine tetraphosphate metabolic process"/>
    <property type="evidence" value="ECO:0007669"/>
    <property type="project" value="InterPro"/>
</dbReference>
<dbReference type="GO" id="GO:0009507">
    <property type="term" value="C:chloroplast"/>
    <property type="evidence" value="ECO:0007669"/>
    <property type="project" value="TreeGrafter"/>
</dbReference>
<dbReference type="InterPro" id="IPR007685">
    <property type="entry name" value="RelA_SpoT"/>
</dbReference>
<dbReference type="AlphaFoldDB" id="Q6JJ51"/>
<organism evidence="2">
    <name type="scientific">Ipomoea trifida</name>
    <name type="common">Morning glory</name>
    <dbReference type="NCBI Taxonomy" id="35884"/>
    <lineage>
        <taxon>Eukaryota</taxon>
        <taxon>Viridiplantae</taxon>
        <taxon>Streptophyta</taxon>
        <taxon>Embryophyta</taxon>
        <taxon>Tracheophyta</taxon>
        <taxon>Spermatophyta</taxon>
        <taxon>Magnoliopsida</taxon>
        <taxon>eudicotyledons</taxon>
        <taxon>Gunneridae</taxon>
        <taxon>Pentapetalae</taxon>
        <taxon>asterids</taxon>
        <taxon>lamiids</taxon>
        <taxon>Solanales</taxon>
        <taxon>Convolvulaceae</taxon>
        <taxon>Ipomoeeae</taxon>
        <taxon>Ipomoea</taxon>
    </lineage>
</organism>
<evidence type="ECO:0000259" key="1">
    <source>
        <dbReference type="SMART" id="SM00954"/>
    </source>
</evidence>
<dbReference type="CDD" id="cd05399">
    <property type="entry name" value="NT_Rel-Spo_like"/>
    <property type="match status" value="1"/>
</dbReference>
<feature type="domain" description="RelA/SpoT" evidence="1">
    <location>
        <begin position="3"/>
        <end position="102"/>
    </location>
</feature>
<dbReference type="PANTHER" id="PTHR21262:SF0">
    <property type="entry name" value="GTP DIPHOSPHOKINASE RSH3, CHLOROPLASTIC-RELATED"/>
    <property type="match status" value="1"/>
</dbReference>
<protein>
    <submittedName>
        <fullName evidence="2">Putative RelA/SpoT protein</fullName>
    </submittedName>
</protein>
<dbReference type="InterPro" id="IPR043519">
    <property type="entry name" value="NT_sf"/>
</dbReference>
<proteinExistence type="predicted"/>
<dbReference type="SMART" id="SM00954">
    <property type="entry name" value="RelA_SpoT"/>
    <property type="match status" value="1"/>
</dbReference>